<gene>
    <name evidence="1" type="ORF">LASUN_16360</name>
</gene>
<organism evidence="1 2">
    <name type="scientific">Lentilactobacillus sunkii</name>
    <dbReference type="NCBI Taxonomy" id="481719"/>
    <lineage>
        <taxon>Bacteria</taxon>
        <taxon>Bacillati</taxon>
        <taxon>Bacillota</taxon>
        <taxon>Bacilli</taxon>
        <taxon>Lactobacillales</taxon>
        <taxon>Lactobacillaceae</taxon>
        <taxon>Lentilactobacillus</taxon>
    </lineage>
</organism>
<dbReference type="AlphaFoldDB" id="A0A1E7XCG2"/>
<evidence type="ECO:0000313" key="2">
    <source>
        <dbReference type="Proteomes" id="UP000177010"/>
    </source>
</evidence>
<reference evidence="1 2" key="1">
    <citation type="submission" date="2016-09" db="EMBL/GenBank/DDBJ databases">
        <title>Genome Sequence of Lactobacillus sunkii Strain CG01.</title>
        <authorList>
            <person name="Poehlein A."/>
            <person name="Gabris C."/>
            <person name="Bengelsdorf F.R."/>
            <person name="Duerre P."/>
            <person name="Daniel R."/>
        </authorList>
    </citation>
    <scope>NUCLEOTIDE SEQUENCE [LARGE SCALE GENOMIC DNA]</scope>
    <source>
        <strain evidence="1 2">CG_D</strain>
    </source>
</reference>
<name>A0A1E7XCG2_9LACO</name>
<dbReference type="Proteomes" id="UP000177010">
    <property type="component" value="Unassembled WGS sequence"/>
</dbReference>
<proteinExistence type="predicted"/>
<protein>
    <submittedName>
        <fullName evidence="1">Uncharacterized protein</fullName>
    </submittedName>
</protein>
<dbReference type="EMBL" id="MIQE01000014">
    <property type="protein sequence ID" value="OFA10729.1"/>
    <property type="molecule type" value="Genomic_DNA"/>
</dbReference>
<dbReference type="STRING" id="481719.LASUN_16360"/>
<evidence type="ECO:0000313" key="1">
    <source>
        <dbReference type="EMBL" id="OFA10729.1"/>
    </source>
</evidence>
<sequence length="112" mass="12239">MFGYLYYRLDSSGNVIVNGFADVKNITSGTLAIPLGNTPSDYPKSTNQPDPKGLNAYIFAQDPNDASGEYAFVHSNNWTVYISNGQFILKGGISYTNNEVYTLINGLILTSK</sequence>
<dbReference type="RefSeq" id="WP_070368042.1">
    <property type="nucleotide sequence ID" value="NZ_MIQE01000014.1"/>
</dbReference>
<comment type="caution">
    <text evidence="1">The sequence shown here is derived from an EMBL/GenBank/DDBJ whole genome shotgun (WGS) entry which is preliminary data.</text>
</comment>
<accession>A0A1E7XCG2</accession>